<organism evidence="2 3">
    <name type="scientific">Chitinophaga pinensis (strain ATCC 43595 / DSM 2588 / LMG 13176 / NBRC 15968 / NCIMB 11800 / UQM 2034)</name>
    <dbReference type="NCBI Taxonomy" id="485918"/>
    <lineage>
        <taxon>Bacteria</taxon>
        <taxon>Pseudomonadati</taxon>
        <taxon>Bacteroidota</taxon>
        <taxon>Chitinophagia</taxon>
        <taxon>Chitinophagales</taxon>
        <taxon>Chitinophagaceae</taxon>
        <taxon>Chitinophaga</taxon>
    </lineage>
</organism>
<dbReference type="AlphaFoldDB" id="A0A979GXD2"/>
<dbReference type="KEGG" id="cpi:Cpin_3638"/>
<accession>A0A979GXD2</accession>
<keyword evidence="1" id="KW-1133">Transmembrane helix</keyword>
<name>A0A979GXD2_CHIPD</name>
<evidence type="ECO:0000313" key="2">
    <source>
        <dbReference type="EMBL" id="ACU61100.1"/>
    </source>
</evidence>
<dbReference type="EMBL" id="CP001699">
    <property type="protein sequence ID" value="ACU61100.1"/>
    <property type="molecule type" value="Genomic_DNA"/>
</dbReference>
<keyword evidence="1" id="KW-0472">Membrane</keyword>
<feature type="transmembrane region" description="Helical" evidence="1">
    <location>
        <begin position="12"/>
        <end position="32"/>
    </location>
</feature>
<reference evidence="3" key="1">
    <citation type="submission" date="2009-08" db="EMBL/GenBank/DDBJ databases">
        <title>The complete genome of Chitinophaga pinensis DSM 2588.</title>
        <authorList>
            <consortium name="US DOE Joint Genome Institute (JGI-PGF)"/>
            <person name="Lucas S."/>
            <person name="Copeland A."/>
            <person name="Lapidus A."/>
            <person name="Glavina del Rio T."/>
            <person name="Dalin E."/>
            <person name="Tice H."/>
            <person name="Bruce D."/>
            <person name="Goodwin L."/>
            <person name="Pitluck S."/>
            <person name="Kyrpides N."/>
            <person name="Mavromatis K."/>
            <person name="Ivanova N."/>
            <person name="Mikhailova N."/>
            <person name="Sims D."/>
            <person name="Meinche L."/>
            <person name="Brettin T."/>
            <person name="Detter J.C."/>
            <person name="Han C."/>
            <person name="Larimer F."/>
            <person name="Land M."/>
            <person name="Hauser L."/>
            <person name="Markowitz V."/>
            <person name="Cheng J.-F."/>
            <person name="Hugenholtz P."/>
            <person name="Woyke T."/>
            <person name="Wu D."/>
            <person name="Spring S."/>
            <person name="Klenk H.-P."/>
            <person name="Eisen J.A."/>
        </authorList>
    </citation>
    <scope>NUCLEOTIDE SEQUENCE [LARGE SCALE GENOMIC DNA]</scope>
    <source>
        <strain evidence="3">ATCC 43595 / DSM 2588 / LMG 13176 / NBRC 15968 / NCIMB 11800 / UQM 2034</strain>
    </source>
</reference>
<sequence>MSKGMAHTHVPSLFYLPEILFYVLLIPHGLIFDEVAF</sequence>
<gene>
    <name evidence="2" type="ordered locus">Cpin_3638</name>
</gene>
<evidence type="ECO:0000313" key="3">
    <source>
        <dbReference type="Proteomes" id="UP000002215"/>
    </source>
</evidence>
<keyword evidence="1" id="KW-0812">Transmembrane</keyword>
<reference evidence="2 3" key="2">
    <citation type="journal article" date="2010" name="Stand. Genomic Sci.">
        <title>Complete genome sequence of Chitinophaga pinensis type strain (UQM 2034).</title>
        <authorList>
            <person name="Glavina Del Rio T."/>
            <person name="Abt B."/>
            <person name="Spring S."/>
            <person name="Lapidus A."/>
            <person name="Nolan M."/>
            <person name="Tice H."/>
            <person name="Copeland A."/>
            <person name="Cheng J.F."/>
            <person name="Chen F."/>
            <person name="Bruce D."/>
            <person name="Goodwin L."/>
            <person name="Pitluck S."/>
            <person name="Ivanova N."/>
            <person name="Mavromatis K."/>
            <person name="Mikhailova N."/>
            <person name="Pati A."/>
            <person name="Chen A."/>
            <person name="Palaniappan K."/>
            <person name="Land M."/>
            <person name="Hauser L."/>
            <person name="Chang Y.J."/>
            <person name="Jeffries C.D."/>
            <person name="Chain P."/>
            <person name="Saunders E."/>
            <person name="Detter J.C."/>
            <person name="Brettin T."/>
            <person name="Rohde M."/>
            <person name="Goker M."/>
            <person name="Bristow J."/>
            <person name="Eisen J.A."/>
            <person name="Markowitz V."/>
            <person name="Hugenholtz P."/>
            <person name="Kyrpides N.C."/>
            <person name="Klenk H.P."/>
            <person name="Lucas S."/>
        </authorList>
    </citation>
    <scope>NUCLEOTIDE SEQUENCE [LARGE SCALE GENOMIC DNA]</scope>
    <source>
        <strain evidence="3">ATCC 43595 / DSM 2588 / LMG 13176 / NBRC 15968 / NCIMB 11800 / UQM 2034</strain>
    </source>
</reference>
<evidence type="ECO:0000256" key="1">
    <source>
        <dbReference type="SAM" id="Phobius"/>
    </source>
</evidence>
<protein>
    <submittedName>
        <fullName evidence="2">Uncharacterized protein</fullName>
    </submittedName>
</protein>
<proteinExistence type="predicted"/>
<dbReference type="Proteomes" id="UP000002215">
    <property type="component" value="Chromosome"/>
</dbReference>